<evidence type="ECO:0000313" key="1">
    <source>
        <dbReference type="EMBL" id="KAL0077595.1"/>
    </source>
</evidence>
<proteinExistence type="predicted"/>
<sequence length="74" mass="8009">MLIFIRICSPADCPFSCVYDEESCCPFAGEPICQPPCMTFAPCKVTPCPAACPFDCFYPNAGECCPKSGEPVCR</sequence>
<accession>A0ABR3AMZ1</accession>
<name>A0ABR3AMZ1_PHYBL</name>
<evidence type="ECO:0008006" key="3">
    <source>
        <dbReference type="Google" id="ProtNLM"/>
    </source>
</evidence>
<dbReference type="EMBL" id="JBCLYO010000027">
    <property type="protein sequence ID" value="KAL0077595.1"/>
    <property type="molecule type" value="Genomic_DNA"/>
</dbReference>
<evidence type="ECO:0000313" key="2">
    <source>
        <dbReference type="Proteomes" id="UP001448207"/>
    </source>
</evidence>
<gene>
    <name evidence="1" type="ORF">J3Q64DRAFT_1646580</name>
</gene>
<organism evidence="1 2">
    <name type="scientific">Phycomyces blakesleeanus</name>
    <dbReference type="NCBI Taxonomy" id="4837"/>
    <lineage>
        <taxon>Eukaryota</taxon>
        <taxon>Fungi</taxon>
        <taxon>Fungi incertae sedis</taxon>
        <taxon>Mucoromycota</taxon>
        <taxon>Mucoromycotina</taxon>
        <taxon>Mucoromycetes</taxon>
        <taxon>Mucorales</taxon>
        <taxon>Phycomycetaceae</taxon>
        <taxon>Phycomyces</taxon>
    </lineage>
</organism>
<comment type="caution">
    <text evidence="1">The sequence shown here is derived from an EMBL/GenBank/DDBJ whole genome shotgun (WGS) entry which is preliminary data.</text>
</comment>
<dbReference type="Proteomes" id="UP001448207">
    <property type="component" value="Unassembled WGS sequence"/>
</dbReference>
<keyword evidence="2" id="KW-1185">Reference proteome</keyword>
<protein>
    <recommendedName>
        <fullName evidence="3">4Fe-4S ferredoxin-type domain-containing protein</fullName>
    </recommendedName>
</protein>
<reference evidence="1 2" key="1">
    <citation type="submission" date="2024-04" db="EMBL/GenBank/DDBJ databases">
        <title>Symmetric and asymmetric DNA N6-adenine methylation regulates different biological responses in Mucorales.</title>
        <authorList>
            <consortium name="Lawrence Berkeley National Laboratory"/>
            <person name="Lax C."/>
            <person name="Mondo S.J."/>
            <person name="Osorio-Concepcion M."/>
            <person name="Muszewska A."/>
            <person name="Corrochano-Luque M."/>
            <person name="Gutierrez G."/>
            <person name="Riley R."/>
            <person name="Lipzen A."/>
            <person name="Guo J."/>
            <person name="Hundley H."/>
            <person name="Amirebrahimi M."/>
            <person name="Ng V."/>
            <person name="Lorenzo-Gutierrez D."/>
            <person name="Binder U."/>
            <person name="Yang J."/>
            <person name="Song Y."/>
            <person name="Canovas D."/>
            <person name="Navarro E."/>
            <person name="Freitag M."/>
            <person name="Gabaldon T."/>
            <person name="Grigoriev I.V."/>
            <person name="Corrochano L.M."/>
            <person name="Nicolas F.E."/>
            <person name="Garre V."/>
        </authorList>
    </citation>
    <scope>NUCLEOTIDE SEQUENCE [LARGE SCALE GENOMIC DNA]</scope>
    <source>
        <strain evidence="1 2">L51</strain>
    </source>
</reference>
<feature type="non-terminal residue" evidence="1">
    <location>
        <position position="74"/>
    </location>
</feature>